<evidence type="ECO:0000313" key="2">
    <source>
        <dbReference type="Proteomes" id="UP000246171"/>
    </source>
</evidence>
<keyword evidence="2" id="KW-1185">Reference proteome</keyword>
<organism evidence="1 2">
    <name type="scientific">Aspergillus eucalypticola (strain CBS 122712 / IBT 29274)</name>
    <dbReference type="NCBI Taxonomy" id="1448314"/>
    <lineage>
        <taxon>Eukaryota</taxon>
        <taxon>Fungi</taxon>
        <taxon>Dikarya</taxon>
        <taxon>Ascomycota</taxon>
        <taxon>Pezizomycotina</taxon>
        <taxon>Eurotiomycetes</taxon>
        <taxon>Eurotiomycetidae</taxon>
        <taxon>Eurotiales</taxon>
        <taxon>Aspergillaceae</taxon>
        <taxon>Aspergillus</taxon>
        <taxon>Aspergillus subgen. Circumdati</taxon>
    </lineage>
</organism>
<dbReference type="EMBL" id="MSFU01000023">
    <property type="protein sequence ID" value="PWY66904.1"/>
    <property type="molecule type" value="Genomic_DNA"/>
</dbReference>
<dbReference type="AlphaFoldDB" id="A0A317UXX9"/>
<sequence length="192" mass="21716">MVNALNENWDKHMLLIMIYMVISGRSIDIYFRGHAAELVELLDWYRGYFFHKAADEDNEASVDFNGEVLRAVNKCVVHLGKAFAQTVATHRRYHGLSTAQKSRHMTNYEAFLAYRRKSVGVDVEKLCLMPGDPGFVLWASAKQSFQTGVSAAVGLQFEGEQLDKYHSVGRRRQAHSLSYIDTAHTASTQSLI</sequence>
<dbReference type="Proteomes" id="UP000246171">
    <property type="component" value="Unassembled WGS sequence"/>
</dbReference>
<reference evidence="1" key="1">
    <citation type="submission" date="2016-12" db="EMBL/GenBank/DDBJ databases">
        <title>The genomes of Aspergillus section Nigri reveals drivers in fungal speciation.</title>
        <authorList>
            <consortium name="DOE Joint Genome Institute"/>
            <person name="Vesth T.C."/>
            <person name="Nybo J."/>
            <person name="Theobald S."/>
            <person name="Brandl J."/>
            <person name="Frisvad J.C."/>
            <person name="Nielsen K.F."/>
            <person name="Lyhne E.K."/>
            <person name="Kogle M.E."/>
            <person name="Kuo A."/>
            <person name="Riley R."/>
            <person name="Clum A."/>
            <person name="Nolan M."/>
            <person name="Lipzen A."/>
            <person name="Salamov A."/>
            <person name="Henrissat B."/>
            <person name="Wiebenga A."/>
            <person name="De vries R.P."/>
            <person name="Grigoriev I.V."/>
            <person name="Mortensen U.H."/>
            <person name="Andersen M.R."/>
            <person name="Baker S.E."/>
        </authorList>
    </citation>
    <scope>NUCLEOTIDE SEQUENCE</scope>
    <source>
        <strain evidence="1">CBS 122712</strain>
    </source>
</reference>
<name>A0A317UXX9_ASPEC</name>
<gene>
    <name evidence="1" type="ORF">BO83DRAFT_391379</name>
</gene>
<proteinExistence type="predicted"/>
<accession>A0A317UXX9</accession>
<protein>
    <submittedName>
        <fullName evidence="1">Uncharacterized protein</fullName>
    </submittedName>
</protein>
<dbReference type="RefSeq" id="XP_025385212.1">
    <property type="nucleotide sequence ID" value="XM_025532898.1"/>
</dbReference>
<dbReference type="GeneID" id="37054860"/>
<dbReference type="VEuPathDB" id="FungiDB:BO83DRAFT_391379"/>
<evidence type="ECO:0000313" key="1">
    <source>
        <dbReference type="EMBL" id="PWY66904.1"/>
    </source>
</evidence>
<comment type="caution">
    <text evidence="1">The sequence shown here is derived from an EMBL/GenBank/DDBJ whole genome shotgun (WGS) entry which is preliminary data.</text>
</comment>
<dbReference type="OrthoDB" id="4490934at2759"/>